<dbReference type="EMBL" id="BLXT01007365">
    <property type="protein sequence ID" value="GFO38952.1"/>
    <property type="molecule type" value="Genomic_DNA"/>
</dbReference>
<accession>A0AAV4D4A1</accession>
<dbReference type="AlphaFoldDB" id="A0AAV4D4A1"/>
<name>A0AAV4D4A1_9GAST</name>
<organism evidence="1 2">
    <name type="scientific">Plakobranchus ocellatus</name>
    <dbReference type="NCBI Taxonomy" id="259542"/>
    <lineage>
        <taxon>Eukaryota</taxon>
        <taxon>Metazoa</taxon>
        <taxon>Spiralia</taxon>
        <taxon>Lophotrochozoa</taxon>
        <taxon>Mollusca</taxon>
        <taxon>Gastropoda</taxon>
        <taxon>Heterobranchia</taxon>
        <taxon>Euthyneura</taxon>
        <taxon>Panpulmonata</taxon>
        <taxon>Sacoglossa</taxon>
        <taxon>Placobranchoidea</taxon>
        <taxon>Plakobranchidae</taxon>
        <taxon>Plakobranchus</taxon>
    </lineage>
</organism>
<comment type="caution">
    <text evidence="1">The sequence shown here is derived from an EMBL/GenBank/DDBJ whole genome shotgun (WGS) entry which is preliminary data.</text>
</comment>
<gene>
    <name evidence="1" type="ORF">PoB_006545700</name>
</gene>
<sequence>MGSSWGPKTARAAAAEGRPLLHQKLSETDSLCEGKMIPDPRDEERVVKKEMDGGYTIQYNLRRNWLVAAGSPSDHVMCAIVTGLDTIESAILNIIYHSELAKHPRQPQSESCASALFISHPSRYYNRMLRGQEK</sequence>
<reference evidence="1 2" key="1">
    <citation type="journal article" date="2021" name="Elife">
        <title>Chloroplast acquisition without the gene transfer in kleptoplastic sea slugs, Plakobranchus ocellatus.</title>
        <authorList>
            <person name="Maeda T."/>
            <person name="Takahashi S."/>
            <person name="Yoshida T."/>
            <person name="Shimamura S."/>
            <person name="Takaki Y."/>
            <person name="Nagai Y."/>
            <person name="Toyoda A."/>
            <person name="Suzuki Y."/>
            <person name="Arimoto A."/>
            <person name="Ishii H."/>
            <person name="Satoh N."/>
            <person name="Nishiyama T."/>
            <person name="Hasebe M."/>
            <person name="Maruyama T."/>
            <person name="Minagawa J."/>
            <person name="Obokata J."/>
            <person name="Shigenobu S."/>
        </authorList>
    </citation>
    <scope>NUCLEOTIDE SEQUENCE [LARGE SCALE GENOMIC DNA]</scope>
</reference>
<evidence type="ECO:0000313" key="1">
    <source>
        <dbReference type="EMBL" id="GFO38952.1"/>
    </source>
</evidence>
<keyword evidence="2" id="KW-1185">Reference proteome</keyword>
<evidence type="ECO:0000313" key="2">
    <source>
        <dbReference type="Proteomes" id="UP000735302"/>
    </source>
</evidence>
<protein>
    <submittedName>
        <fullName evidence="1">Uncharacterized protein</fullName>
    </submittedName>
</protein>
<proteinExistence type="predicted"/>
<dbReference type="Proteomes" id="UP000735302">
    <property type="component" value="Unassembled WGS sequence"/>
</dbReference>